<dbReference type="GO" id="GO:0016787">
    <property type="term" value="F:hydrolase activity"/>
    <property type="evidence" value="ECO:0007669"/>
    <property type="project" value="UniProtKB-KW"/>
</dbReference>
<dbReference type="PANTHER" id="PTHR23024:SF242">
    <property type="entry name" value="ALPHA_BETA HYDROLASE FOLD-3 DOMAIN-CONTAINING PROTEIN-RELATED"/>
    <property type="match status" value="1"/>
</dbReference>
<dbReference type="InterPro" id="IPR050466">
    <property type="entry name" value="Carboxylest/Gibb_receptor"/>
</dbReference>
<comment type="caution">
    <text evidence="2">The sequence shown here is derived from an EMBL/GenBank/DDBJ whole genome shotgun (WGS) entry which is preliminary data.</text>
</comment>
<proteinExistence type="predicted"/>
<accession>A0AAJ0EV62</accession>
<gene>
    <name evidence="2" type="ORF">BDP55DRAFT_553385</name>
</gene>
<dbReference type="Proteomes" id="UP001224890">
    <property type="component" value="Unassembled WGS sequence"/>
</dbReference>
<feature type="domain" description="Alpha/beta hydrolase fold-3" evidence="1">
    <location>
        <begin position="27"/>
        <end position="178"/>
    </location>
</feature>
<evidence type="ECO:0000259" key="1">
    <source>
        <dbReference type="Pfam" id="PF07859"/>
    </source>
</evidence>
<evidence type="ECO:0000313" key="3">
    <source>
        <dbReference type="Proteomes" id="UP001224890"/>
    </source>
</evidence>
<dbReference type="InterPro" id="IPR029058">
    <property type="entry name" value="AB_hydrolase_fold"/>
</dbReference>
<evidence type="ECO:0000313" key="2">
    <source>
        <dbReference type="EMBL" id="KAK1675023.1"/>
    </source>
</evidence>
<dbReference type="GeneID" id="85453809"/>
<keyword evidence="2" id="KW-0378">Hydrolase</keyword>
<dbReference type="Pfam" id="PF07859">
    <property type="entry name" value="Abhydrolase_3"/>
    <property type="match status" value="1"/>
</dbReference>
<dbReference type="EMBL" id="JAHMHR010000023">
    <property type="protein sequence ID" value="KAK1675023.1"/>
    <property type="molecule type" value="Genomic_DNA"/>
</dbReference>
<name>A0AAJ0EV62_9PEZI</name>
<dbReference type="SUPFAM" id="SSF53474">
    <property type="entry name" value="alpha/beta-Hydrolases"/>
    <property type="match status" value="1"/>
</dbReference>
<dbReference type="InterPro" id="IPR013094">
    <property type="entry name" value="AB_hydrolase_3"/>
</dbReference>
<reference evidence="2" key="1">
    <citation type="submission" date="2021-06" db="EMBL/GenBank/DDBJ databases">
        <title>Comparative genomics, transcriptomics and evolutionary studies reveal genomic signatures of adaptation to plant cell wall in hemibiotrophic fungi.</title>
        <authorList>
            <consortium name="DOE Joint Genome Institute"/>
            <person name="Baroncelli R."/>
            <person name="Diaz J.F."/>
            <person name="Benocci T."/>
            <person name="Peng M."/>
            <person name="Battaglia E."/>
            <person name="Haridas S."/>
            <person name="Andreopoulos W."/>
            <person name="Labutti K."/>
            <person name="Pangilinan J."/>
            <person name="Floch G.L."/>
            <person name="Makela M.R."/>
            <person name="Henrissat B."/>
            <person name="Grigoriev I.V."/>
            <person name="Crouch J.A."/>
            <person name="De Vries R.P."/>
            <person name="Sukno S.A."/>
            <person name="Thon M.R."/>
        </authorList>
    </citation>
    <scope>NUCLEOTIDE SEQUENCE</scope>
    <source>
        <strain evidence="2">CBS 193.32</strain>
    </source>
</reference>
<dbReference type="AlphaFoldDB" id="A0AAJ0EV62"/>
<organism evidence="2 3">
    <name type="scientific">Colletotrichum godetiae</name>
    <dbReference type="NCBI Taxonomy" id="1209918"/>
    <lineage>
        <taxon>Eukaryota</taxon>
        <taxon>Fungi</taxon>
        <taxon>Dikarya</taxon>
        <taxon>Ascomycota</taxon>
        <taxon>Pezizomycotina</taxon>
        <taxon>Sordariomycetes</taxon>
        <taxon>Hypocreomycetidae</taxon>
        <taxon>Glomerellales</taxon>
        <taxon>Glomerellaceae</taxon>
        <taxon>Colletotrichum</taxon>
        <taxon>Colletotrichum acutatum species complex</taxon>
    </lineage>
</organism>
<protein>
    <submittedName>
        <fullName evidence="2">Alpha/beta hydrolase fold-3</fullName>
    </submittedName>
</protein>
<dbReference type="PANTHER" id="PTHR23024">
    <property type="entry name" value="ARYLACETAMIDE DEACETYLASE"/>
    <property type="match status" value="1"/>
</dbReference>
<dbReference type="Gene3D" id="3.40.50.1820">
    <property type="entry name" value="alpha/beta hydrolase"/>
    <property type="match status" value="1"/>
</dbReference>
<feature type="non-terminal residue" evidence="2">
    <location>
        <position position="1"/>
    </location>
</feature>
<keyword evidence="3" id="KW-1185">Reference proteome</keyword>
<sequence>RIRIHVYDHPLTDAKSGPRPVLVNWLGSGFLVPALESDAAFCSTVSKSAGMILVDADYRKAPADPFPAATDNAFDILQWVCGQPEKFDVNEIFLSGFSAGGNIALVTSAASSQSQSSTAAIRGVIAFYRVTRQHKPPEEKKALSPIRPIQPIVANFIVECYIPVSIRKDDPHISPTFTDVD</sequence>
<dbReference type="RefSeq" id="XP_060429026.1">
    <property type="nucleotide sequence ID" value="XM_060569283.1"/>
</dbReference>